<feature type="transmembrane region" description="Helical" evidence="1">
    <location>
        <begin position="72"/>
        <end position="96"/>
    </location>
</feature>
<dbReference type="InterPro" id="IPR037185">
    <property type="entry name" value="EmrE-like"/>
</dbReference>
<dbReference type="SUPFAM" id="SSF103481">
    <property type="entry name" value="Multidrug resistance efflux transporter EmrE"/>
    <property type="match status" value="2"/>
</dbReference>
<dbReference type="Proteomes" id="UP000271188">
    <property type="component" value="Chromosome"/>
</dbReference>
<feature type="transmembrane region" description="Helical" evidence="1">
    <location>
        <begin position="155"/>
        <end position="175"/>
    </location>
</feature>
<gene>
    <name evidence="3" type="primary">yhbE</name>
    <name evidence="3" type="ORF">NCTC10643_00202</name>
</gene>
<dbReference type="EMBL" id="LR134495">
    <property type="protein sequence ID" value="VEI74577.1"/>
    <property type="molecule type" value="Genomic_DNA"/>
</dbReference>
<evidence type="ECO:0000256" key="1">
    <source>
        <dbReference type="SAM" id="Phobius"/>
    </source>
</evidence>
<dbReference type="PANTHER" id="PTHR22911">
    <property type="entry name" value="ACYL-MALONYL CONDENSING ENZYME-RELATED"/>
    <property type="match status" value="1"/>
</dbReference>
<keyword evidence="1" id="KW-0812">Transmembrane</keyword>
<protein>
    <submittedName>
        <fullName evidence="3">Uncharacterized inner membrane transporter yhbE</fullName>
    </submittedName>
</protein>
<dbReference type="InterPro" id="IPR000620">
    <property type="entry name" value="EamA_dom"/>
</dbReference>
<feature type="transmembrane region" description="Helical" evidence="1">
    <location>
        <begin position="126"/>
        <end position="143"/>
    </location>
</feature>
<feature type="transmembrane region" description="Helical" evidence="1">
    <location>
        <begin position="187"/>
        <end position="204"/>
    </location>
</feature>
<organism evidence="3 4">
    <name type="scientific">Mannheimia haemolytica</name>
    <name type="common">Pasteurella haemolytica</name>
    <dbReference type="NCBI Taxonomy" id="75985"/>
    <lineage>
        <taxon>Bacteria</taxon>
        <taxon>Pseudomonadati</taxon>
        <taxon>Pseudomonadota</taxon>
        <taxon>Gammaproteobacteria</taxon>
        <taxon>Pasteurellales</taxon>
        <taxon>Pasteurellaceae</taxon>
        <taxon>Mannheimia</taxon>
    </lineage>
</organism>
<feature type="transmembrane region" description="Helical" evidence="1">
    <location>
        <begin position="39"/>
        <end position="60"/>
    </location>
</feature>
<feature type="transmembrane region" description="Helical" evidence="1">
    <location>
        <begin position="280"/>
        <end position="298"/>
    </location>
</feature>
<name>A0A448T3P5_MANHA</name>
<dbReference type="RefSeq" id="WP_126301167.1">
    <property type="nucleotide sequence ID" value="NZ_LR134495.1"/>
</dbReference>
<feature type="transmembrane region" description="Helical" evidence="1">
    <location>
        <begin position="247"/>
        <end position="268"/>
    </location>
</feature>
<dbReference type="PANTHER" id="PTHR22911:SF134">
    <property type="entry name" value="DMT FAMILY TRANSPORTER"/>
    <property type="match status" value="1"/>
</dbReference>
<feature type="domain" description="EamA" evidence="2">
    <location>
        <begin position="7"/>
        <end position="140"/>
    </location>
</feature>
<evidence type="ECO:0000313" key="3">
    <source>
        <dbReference type="EMBL" id="VEI74577.1"/>
    </source>
</evidence>
<evidence type="ECO:0000313" key="4">
    <source>
        <dbReference type="Proteomes" id="UP000271188"/>
    </source>
</evidence>
<feature type="transmembrane region" description="Helical" evidence="1">
    <location>
        <begin position="216"/>
        <end position="235"/>
    </location>
</feature>
<sequence length="306" mass="33773">MKQRPLLGFSLALTAAMTWGTLPIAAQQVLKVIDAQTLVWARFVVASVGLLLILGFAKRLPKLTACSKKEFGLILLGVCGLSANFFLFAEALHYVSPTTNQVLWQLAPFSMILLGVLLFKEKFGLFQKIGFILLIVGLVAFFNDKFAEILQLNTYALGVLLSAGASLIWVLYGVAQKLLLAKFNSQQVLFIIYIGCSLLMLPFASPAQLGNLEDGFLWGCFIYCCLNTLIGYGSYGEALNHWDTSKVSIVTTMLPIFTMIFSNLSHYFYPHIFAKPDMNWISYLGALVVVSGAILAIAGDKLFRRK</sequence>
<accession>A0A448T3P5</accession>
<keyword evidence="1" id="KW-1133">Transmembrane helix</keyword>
<dbReference type="GO" id="GO:0016020">
    <property type="term" value="C:membrane"/>
    <property type="evidence" value="ECO:0007669"/>
    <property type="project" value="InterPro"/>
</dbReference>
<keyword evidence="1" id="KW-0472">Membrane</keyword>
<feature type="domain" description="EamA" evidence="2">
    <location>
        <begin position="157"/>
        <end position="296"/>
    </location>
</feature>
<dbReference type="AlphaFoldDB" id="A0A448T3P5"/>
<dbReference type="Gene3D" id="1.10.3730.20">
    <property type="match status" value="1"/>
</dbReference>
<reference evidence="3" key="1">
    <citation type="submission" date="2018-12" db="EMBL/GenBank/DDBJ databases">
        <authorList>
            <consortium name="Pathogen Informatics"/>
        </authorList>
    </citation>
    <scope>NUCLEOTIDE SEQUENCE [LARGE SCALE GENOMIC DNA]</scope>
    <source>
        <strain evidence="3">NCTC10643</strain>
    </source>
</reference>
<feature type="transmembrane region" description="Helical" evidence="1">
    <location>
        <begin position="102"/>
        <end position="119"/>
    </location>
</feature>
<dbReference type="Pfam" id="PF00892">
    <property type="entry name" value="EamA"/>
    <property type="match status" value="2"/>
</dbReference>
<proteinExistence type="predicted"/>
<evidence type="ECO:0000259" key="2">
    <source>
        <dbReference type="Pfam" id="PF00892"/>
    </source>
</evidence>